<sequence>MTTPPTTPEAFLASRYILDAPSLEVTAETGRKPNARKGMITFPTRVQVFSLTYYSDYIDAPHDGEDEADLLSDDEANELARMALRQYVEAHRLPVVGRVIQDEDVDGAESVRPRHELEFTITYVIEEDVTGVRPEFLNFDPHEEGEVYEDPTDRRLRLNPPKPARVDVMNNAGRRSNLAMTDGRVALGEFFAEVRAGGGRVSVS</sequence>
<proteinExistence type="predicted"/>
<dbReference type="EMBL" id="ON529851">
    <property type="protein sequence ID" value="UTC28804.1"/>
    <property type="molecule type" value="Genomic_DNA"/>
</dbReference>
<keyword evidence="2" id="KW-1185">Reference proteome</keyword>
<protein>
    <submittedName>
        <fullName evidence="1">Uncharacterized protein</fullName>
    </submittedName>
</protein>
<evidence type="ECO:0000313" key="1">
    <source>
        <dbReference type="EMBL" id="UTC28804.1"/>
    </source>
</evidence>
<organism evidence="1 2">
    <name type="scientific">Brevundimonas phage vB_BpoS-Marchewka</name>
    <dbReference type="NCBI Taxonomy" id="2948604"/>
    <lineage>
        <taxon>Viruses</taxon>
        <taxon>Duplodnaviria</taxon>
        <taxon>Heunggongvirae</taxon>
        <taxon>Uroviricota</taxon>
        <taxon>Caudoviricetes</taxon>
        <taxon>Jeanschmidtviridae</taxon>
        <taxon>Marchewkavirus</taxon>
        <taxon>Marchewkavirus marchewka</taxon>
    </lineage>
</organism>
<accession>A0A9E7SR61</accession>
<dbReference type="Proteomes" id="UP001056634">
    <property type="component" value="Segment"/>
</dbReference>
<evidence type="ECO:0000313" key="2">
    <source>
        <dbReference type="Proteomes" id="UP001056634"/>
    </source>
</evidence>
<reference evidence="1" key="1">
    <citation type="submission" date="2022-04" db="EMBL/GenBank/DDBJ databases">
        <authorList>
            <person name="Friedrich I."/>
            <person name="Schneider D."/>
            <person name="Poehlein A."/>
            <person name="Hertel R."/>
            <person name="Daniel R."/>
        </authorList>
    </citation>
    <scope>NUCLEOTIDE SEQUENCE</scope>
</reference>
<gene>
    <name evidence="1" type="ORF">MARCHEWKA_02920</name>
</gene>
<name>A0A9E7SR61_9CAUD</name>